<evidence type="ECO:0000313" key="3">
    <source>
        <dbReference type="EMBL" id="PRX56412.1"/>
    </source>
</evidence>
<dbReference type="InterPro" id="IPR018392">
    <property type="entry name" value="LysM"/>
</dbReference>
<reference evidence="3 4" key="1">
    <citation type="submission" date="2018-03" db="EMBL/GenBank/DDBJ databases">
        <title>Genomic Encyclopedia of Archaeal and Bacterial Type Strains, Phase II (KMG-II): from individual species to whole genera.</title>
        <authorList>
            <person name="Goeker M."/>
        </authorList>
    </citation>
    <scope>NUCLEOTIDE SEQUENCE [LARGE SCALE GENOMIC DNA]</scope>
    <source>
        <strain evidence="3 4">DSM 25027</strain>
    </source>
</reference>
<evidence type="ECO:0000256" key="1">
    <source>
        <dbReference type="SAM" id="SignalP"/>
    </source>
</evidence>
<feature type="domain" description="LysM" evidence="2">
    <location>
        <begin position="24"/>
        <end position="74"/>
    </location>
</feature>
<dbReference type="Proteomes" id="UP000237640">
    <property type="component" value="Unassembled WGS sequence"/>
</dbReference>
<accession>A0A2T0MFS3</accession>
<evidence type="ECO:0000313" key="4">
    <source>
        <dbReference type="Proteomes" id="UP000237640"/>
    </source>
</evidence>
<dbReference type="OrthoDB" id="936124at2"/>
<evidence type="ECO:0000259" key="2">
    <source>
        <dbReference type="PROSITE" id="PS51782"/>
    </source>
</evidence>
<proteinExistence type="predicted"/>
<organism evidence="3 4">
    <name type="scientific">Flagellimonas meridianipacifica</name>
    <dbReference type="NCBI Taxonomy" id="1080225"/>
    <lineage>
        <taxon>Bacteria</taxon>
        <taxon>Pseudomonadati</taxon>
        <taxon>Bacteroidota</taxon>
        <taxon>Flavobacteriia</taxon>
        <taxon>Flavobacteriales</taxon>
        <taxon>Flavobacteriaceae</taxon>
        <taxon>Flagellimonas</taxon>
    </lineage>
</organism>
<comment type="caution">
    <text evidence="3">The sequence shown here is derived from an EMBL/GenBank/DDBJ whole genome shotgun (WGS) entry which is preliminary data.</text>
</comment>
<name>A0A2T0MFS3_9FLAO</name>
<protein>
    <submittedName>
        <fullName evidence="3">N-acetylmuramoyl-L-alanine amidase</fullName>
    </submittedName>
</protein>
<gene>
    <name evidence="3" type="ORF">CLV81_0409</name>
</gene>
<dbReference type="RefSeq" id="WP_106143393.1">
    <property type="nucleotide sequence ID" value="NZ_PVYX01000001.1"/>
</dbReference>
<dbReference type="AlphaFoldDB" id="A0A2T0MFS3"/>
<keyword evidence="1" id="KW-0732">Signal</keyword>
<keyword evidence="4" id="KW-1185">Reference proteome</keyword>
<dbReference type="PROSITE" id="PS51782">
    <property type="entry name" value="LYSM"/>
    <property type="match status" value="1"/>
</dbReference>
<feature type="signal peptide" evidence="1">
    <location>
        <begin position="1"/>
        <end position="19"/>
    </location>
</feature>
<sequence>MKYKLALVLWVFLVCTLFAQEKAYKVVAEPGDGIYSILRKQGLDPVKHYQEFVELNQENIKDGSFLHVGREYYIPYAAESFKNVGVRVFLASDTEEPVFEKELRKLSRKSDALKDVVYYLITENGEKASSSFAKEVELNLAKTLLENGAHVFVLEQKGFEYSNKEQEGIELMGAYVEAVNKRYLKHFGKYQRLLIIRANGQIKGKIDVSVYHHKKSDEGKRLAKNLREVFQKNSVKNRSYKSIEAIINDDNTLYLAKNVLPAVSLLDIDGTSAQSKNKGIEVVSNKAILAQWLANGILKDYADLKIEE</sequence>
<dbReference type="EMBL" id="PVYX01000001">
    <property type="protein sequence ID" value="PRX56412.1"/>
    <property type="molecule type" value="Genomic_DNA"/>
</dbReference>
<feature type="chain" id="PRO_5015599196" evidence="1">
    <location>
        <begin position="20"/>
        <end position="308"/>
    </location>
</feature>